<name>A0AAE5S8S6_PSESY</name>
<reference evidence="2 3" key="1">
    <citation type="submission" date="2017-03" db="EMBL/GenBank/DDBJ databases">
        <authorList>
            <person name="Hulin M.T."/>
        </authorList>
    </citation>
    <scope>NUCLEOTIDE SEQUENCE [LARGE SCALE GENOMIC DNA]</scope>
    <source>
        <strain evidence="2 3">5264</strain>
    </source>
</reference>
<dbReference type="AlphaFoldDB" id="A0AAE5S8S6"/>
<keyword evidence="1" id="KW-0472">Membrane</keyword>
<feature type="transmembrane region" description="Helical" evidence="1">
    <location>
        <begin position="112"/>
        <end position="132"/>
    </location>
</feature>
<evidence type="ECO:0000313" key="2">
    <source>
        <dbReference type="EMBL" id="POQ03995.1"/>
    </source>
</evidence>
<comment type="caution">
    <text evidence="2">The sequence shown here is derived from an EMBL/GenBank/DDBJ whole genome shotgun (WGS) entry which is preliminary data.</text>
</comment>
<sequence>MFPYIATYLLFAAILAAVDRATDRPLFIRSHAKHLPWKLNYSFRWWGVQEYWAAVTVSSMCALLFLLFWYSVGGELNRDASQLLYVPIALGSTVIATRHFRLVEKFRANAWWITLLVALPTIGLGIFANAYGDSYILNVTRVDAAKFPLSQKALGSLILVTLWVFIGVILLNVVVLLASAIIAAKTPMFIGLAKRDPVRSMAWKKHVHGRIDMRQRIMLAIIFGGSATTATIAMSFLDFIARHADEALQQTLVFSSFHLHPRDCGIPGWTPETWVAIIDDSQAVLAEKTAKGYSFKIVKCEIQTTESLRHEISERLKQDNYQ</sequence>
<organism evidence="2 3">
    <name type="scientific">Pseudomonas syringae pv. syringae</name>
    <dbReference type="NCBI Taxonomy" id="321"/>
    <lineage>
        <taxon>Bacteria</taxon>
        <taxon>Pseudomonadati</taxon>
        <taxon>Pseudomonadota</taxon>
        <taxon>Gammaproteobacteria</taxon>
        <taxon>Pseudomonadales</taxon>
        <taxon>Pseudomonadaceae</taxon>
        <taxon>Pseudomonas</taxon>
        <taxon>Pseudomonas syringae</taxon>
    </lineage>
</organism>
<dbReference type="Proteomes" id="UP000237295">
    <property type="component" value="Unassembled WGS sequence"/>
</dbReference>
<dbReference type="EMBL" id="NBAQ01000005">
    <property type="protein sequence ID" value="POQ03995.1"/>
    <property type="molecule type" value="Genomic_DNA"/>
</dbReference>
<feature type="transmembrane region" description="Helical" evidence="1">
    <location>
        <begin position="83"/>
        <end position="100"/>
    </location>
</feature>
<keyword evidence="1" id="KW-0812">Transmembrane</keyword>
<protein>
    <submittedName>
        <fullName evidence="2">Uncharacterized protein</fullName>
    </submittedName>
</protein>
<evidence type="ECO:0000313" key="3">
    <source>
        <dbReference type="Proteomes" id="UP000237295"/>
    </source>
</evidence>
<feature type="transmembrane region" description="Helical" evidence="1">
    <location>
        <begin position="153"/>
        <end position="182"/>
    </location>
</feature>
<feature type="transmembrane region" description="Helical" evidence="1">
    <location>
        <begin position="51"/>
        <end position="71"/>
    </location>
</feature>
<proteinExistence type="predicted"/>
<gene>
    <name evidence="2" type="ORF">CXB42_11100</name>
</gene>
<feature type="transmembrane region" description="Helical" evidence="1">
    <location>
        <begin position="217"/>
        <end position="240"/>
    </location>
</feature>
<keyword evidence="1" id="KW-1133">Transmembrane helix</keyword>
<evidence type="ECO:0000256" key="1">
    <source>
        <dbReference type="SAM" id="Phobius"/>
    </source>
</evidence>
<accession>A0AAE5S8S6</accession>
<dbReference type="RefSeq" id="WP_103693893.1">
    <property type="nucleotide sequence ID" value="NZ_NBAQ01000005.1"/>
</dbReference>